<feature type="transmembrane region" description="Helical" evidence="1">
    <location>
        <begin position="31"/>
        <end position="57"/>
    </location>
</feature>
<accession>A0A3R9A6G7</accession>
<evidence type="ECO:0000313" key="3">
    <source>
        <dbReference type="Proteomes" id="UP000277279"/>
    </source>
</evidence>
<gene>
    <name evidence="2" type="ORF">EFD55_32990</name>
</gene>
<keyword evidence="1" id="KW-0472">Membrane</keyword>
<keyword evidence="1" id="KW-0812">Transmembrane</keyword>
<keyword evidence="1" id="KW-1133">Transmembrane helix</keyword>
<dbReference type="Proteomes" id="UP000277279">
    <property type="component" value="Unassembled WGS sequence"/>
</dbReference>
<reference evidence="2 3" key="1">
    <citation type="submission" date="2018-11" db="EMBL/GenBank/DDBJ databases">
        <authorList>
            <person name="Huo Y."/>
        </authorList>
    </citation>
    <scope>NUCLEOTIDE SEQUENCE [LARGE SCALE GENOMIC DNA]</scope>
    <source>
        <strain evidence="2 3">DSM 30132</strain>
    </source>
</reference>
<evidence type="ECO:0000313" key="2">
    <source>
        <dbReference type="EMBL" id="RSB58689.1"/>
    </source>
</evidence>
<name>A0A3R9A6G7_9HYPH</name>
<proteinExistence type="predicted"/>
<organism evidence="2 3">
    <name type="scientific">Rhizobium pisi</name>
    <dbReference type="NCBI Taxonomy" id="574561"/>
    <lineage>
        <taxon>Bacteria</taxon>
        <taxon>Pseudomonadati</taxon>
        <taxon>Pseudomonadota</taxon>
        <taxon>Alphaproteobacteria</taxon>
        <taxon>Hyphomicrobiales</taxon>
        <taxon>Rhizobiaceae</taxon>
        <taxon>Rhizobium/Agrobacterium group</taxon>
        <taxon>Rhizobium</taxon>
    </lineage>
</organism>
<sequence length="106" mass="11946">MRWVLFITIGFLLAHIALVAGALFLRDGEHLWVHGLMFGWYCFAMLAFIAAIWVHYIKTTRSMGSSRQIPGQSVRRPCPLKRNISKPIPPVLVRLSVLKNLSVTGS</sequence>
<dbReference type="AlphaFoldDB" id="A0A3R9A6G7"/>
<dbReference type="EMBL" id="RJJT01000058">
    <property type="protein sequence ID" value="RSB58689.1"/>
    <property type="molecule type" value="Genomic_DNA"/>
</dbReference>
<comment type="caution">
    <text evidence="2">The sequence shown here is derived from an EMBL/GenBank/DDBJ whole genome shotgun (WGS) entry which is preliminary data.</text>
</comment>
<evidence type="ECO:0000256" key="1">
    <source>
        <dbReference type="SAM" id="Phobius"/>
    </source>
</evidence>
<protein>
    <submittedName>
        <fullName evidence="2">Uncharacterized protein</fullName>
    </submittedName>
</protein>